<dbReference type="GO" id="GO:0016829">
    <property type="term" value="F:lyase activity"/>
    <property type="evidence" value="ECO:0007669"/>
    <property type="project" value="InterPro"/>
</dbReference>
<dbReference type="Pfam" id="PF25129">
    <property type="entry name" value="Pyr4-TMTC"/>
    <property type="match status" value="1"/>
</dbReference>
<evidence type="ECO:0000256" key="5">
    <source>
        <dbReference type="SAM" id="MobiDB-lite"/>
    </source>
</evidence>
<feature type="transmembrane region" description="Helical" evidence="6">
    <location>
        <begin position="124"/>
        <end position="143"/>
    </location>
</feature>
<feature type="transmembrane region" description="Helical" evidence="6">
    <location>
        <begin position="61"/>
        <end position="81"/>
    </location>
</feature>
<feature type="compositionally biased region" description="Low complexity" evidence="5">
    <location>
        <begin position="209"/>
        <end position="226"/>
    </location>
</feature>
<feature type="transmembrane region" description="Helical" evidence="6">
    <location>
        <begin position="155"/>
        <end position="172"/>
    </location>
</feature>
<accession>A0AB39MCL3</accession>
<gene>
    <name evidence="7" type="ORF">AB5J58_28100</name>
</gene>
<evidence type="ECO:0000256" key="2">
    <source>
        <dbReference type="ARBA" id="ARBA00022692"/>
    </source>
</evidence>
<organism evidence="7">
    <name type="scientific">Streptomyces sp. R08</name>
    <dbReference type="NCBI Taxonomy" id="3238624"/>
    <lineage>
        <taxon>Bacteria</taxon>
        <taxon>Bacillati</taxon>
        <taxon>Actinomycetota</taxon>
        <taxon>Actinomycetes</taxon>
        <taxon>Kitasatosporales</taxon>
        <taxon>Streptomycetaceae</taxon>
        <taxon>Streptomyces</taxon>
    </lineage>
</organism>
<evidence type="ECO:0000256" key="6">
    <source>
        <dbReference type="SAM" id="Phobius"/>
    </source>
</evidence>
<evidence type="ECO:0000256" key="4">
    <source>
        <dbReference type="ARBA" id="ARBA00023136"/>
    </source>
</evidence>
<evidence type="ECO:0000256" key="3">
    <source>
        <dbReference type="ARBA" id="ARBA00022989"/>
    </source>
</evidence>
<comment type="subcellular location">
    <subcellularLocation>
        <location evidence="1">Membrane</location>
        <topology evidence="1">Multi-pass membrane protein</topology>
    </subcellularLocation>
</comment>
<dbReference type="RefSeq" id="WP_369189572.1">
    <property type="nucleotide sequence ID" value="NZ_CP163431.1"/>
</dbReference>
<evidence type="ECO:0000313" key="7">
    <source>
        <dbReference type="EMBL" id="XDQ03779.1"/>
    </source>
</evidence>
<evidence type="ECO:0000256" key="1">
    <source>
        <dbReference type="ARBA" id="ARBA00004141"/>
    </source>
</evidence>
<keyword evidence="3 6" id="KW-1133">Transmembrane helix</keyword>
<dbReference type="EMBL" id="CP163431">
    <property type="protein sequence ID" value="XDQ03779.1"/>
    <property type="molecule type" value="Genomic_DNA"/>
</dbReference>
<keyword evidence="2 6" id="KW-0812">Transmembrane</keyword>
<proteinExistence type="predicted"/>
<protein>
    <submittedName>
        <fullName evidence="7">Uncharacterized protein</fullName>
    </submittedName>
</protein>
<dbReference type="PANTHER" id="PTHR42038:SF2">
    <property type="entry name" value="TERPENE CYCLASE AUSL"/>
    <property type="match status" value="1"/>
</dbReference>
<reference evidence="7" key="1">
    <citation type="submission" date="2024-07" db="EMBL/GenBank/DDBJ databases">
        <authorList>
            <person name="Yu S.T."/>
        </authorList>
    </citation>
    <scope>NUCLEOTIDE SEQUENCE</scope>
    <source>
        <strain evidence="7">R08</strain>
    </source>
</reference>
<dbReference type="AlphaFoldDB" id="A0AB39MCL3"/>
<keyword evidence="4 6" id="KW-0472">Membrane</keyword>
<name>A0AB39MCL3_9ACTN</name>
<feature type="region of interest" description="Disordered" evidence="5">
    <location>
        <begin position="209"/>
        <end position="236"/>
    </location>
</feature>
<feature type="transmembrane region" description="Helical" evidence="6">
    <location>
        <begin position="93"/>
        <end position="112"/>
    </location>
</feature>
<dbReference type="PANTHER" id="PTHR42038">
    <property type="match status" value="1"/>
</dbReference>
<feature type="transmembrane region" description="Helical" evidence="6">
    <location>
        <begin position="178"/>
        <end position="199"/>
    </location>
</feature>
<dbReference type="GO" id="GO:0016020">
    <property type="term" value="C:membrane"/>
    <property type="evidence" value="ECO:0007669"/>
    <property type="project" value="UniProtKB-SubCell"/>
</dbReference>
<dbReference type="InterPro" id="IPR039020">
    <property type="entry name" value="PaxB-like"/>
</dbReference>
<sequence>MGITLILASGIAWTIVYVEAIRIGFRERTYAMPAVALGLNFAWEWTYAVHNLVFDPSVQGGINLVWGIADAVIVYTFFRYGRAEFPSAVTPRLFSGLSVLLFGMSFAVQWLFLGKFGAEDGAGYSAFLQNLLMSALFIAMFVARRGLRGQSVTIAVAKWLGTLAPTILFGAMQHDGFLLGLGIMCSVLDLVYVGLCVGVRRQGGVFNSPDSTASGAPAGSTASADSPLRPRRSARP</sequence>